<keyword evidence="2" id="KW-1185">Reference proteome</keyword>
<dbReference type="EMBL" id="JAAVLW010000002">
    <property type="protein sequence ID" value="NOJ46158.1"/>
    <property type="molecule type" value="Genomic_DNA"/>
</dbReference>
<name>A0A7Y4H1Z1_9BRAD</name>
<accession>A0A7Y4H1Z1</accession>
<reference evidence="1 2" key="1">
    <citation type="submission" date="2020-03" db="EMBL/GenBank/DDBJ databases">
        <title>Bradyrhizobium diversity isolated from nodules of Muelleranthus trifoliolatus.</title>
        <authorList>
            <person name="Klepa M."/>
            <person name="Helene L."/>
            <person name="Hungria M."/>
        </authorList>
    </citation>
    <scope>NUCLEOTIDE SEQUENCE [LARGE SCALE GENOMIC DNA]</scope>
    <source>
        <strain evidence="1 2">WSM 1744</strain>
    </source>
</reference>
<protein>
    <submittedName>
        <fullName evidence="1">Uncharacterized protein</fullName>
    </submittedName>
</protein>
<dbReference type="AlphaFoldDB" id="A0A7Y4H1Z1"/>
<evidence type="ECO:0000313" key="2">
    <source>
        <dbReference type="Proteomes" id="UP000528734"/>
    </source>
</evidence>
<comment type="caution">
    <text evidence="1">The sequence shown here is derived from an EMBL/GenBank/DDBJ whole genome shotgun (WGS) entry which is preliminary data.</text>
</comment>
<evidence type="ECO:0000313" key="1">
    <source>
        <dbReference type="EMBL" id="NOJ46158.1"/>
    </source>
</evidence>
<organism evidence="1 2">
    <name type="scientific">Bradyrhizobium archetypum</name>
    <dbReference type="NCBI Taxonomy" id="2721160"/>
    <lineage>
        <taxon>Bacteria</taxon>
        <taxon>Pseudomonadati</taxon>
        <taxon>Pseudomonadota</taxon>
        <taxon>Alphaproteobacteria</taxon>
        <taxon>Hyphomicrobiales</taxon>
        <taxon>Nitrobacteraceae</taxon>
        <taxon>Bradyrhizobium</taxon>
    </lineage>
</organism>
<dbReference type="Proteomes" id="UP000528734">
    <property type="component" value="Unassembled WGS sequence"/>
</dbReference>
<gene>
    <name evidence="1" type="ORF">HCN50_07855</name>
</gene>
<proteinExistence type="predicted"/>
<sequence length="76" mass="8770">MKVQKLNPTAQVIFDNKLTVDHTGHEKTALRFWLDAKGKVVDVQQRHKSLMETFRNVRANGADIDPKTGVRMPRRE</sequence>